<proteinExistence type="predicted"/>
<evidence type="ECO:0000313" key="2">
    <source>
        <dbReference type="Proteomes" id="UP000197138"/>
    </source>
</evidence>
<comment type="caution">
    <text evidence="1">The sequence shown here is derived from an EMBL/GenBank/DDBJ whole genome shotgun (WGS) entry which is preliminary data.</text>
</comment>
<dbReference type="AlphaFoldDB" id="A0A218X4J6"/>
<evidence type="ECO:0000313" key="1">
    <source>
        <dbReference type="EMBL" id="OWM79421.1"/>
    </source>
</evidence>
<dbReference type="EMBL" id="MTKT01002440">
    <property type="protein sequence ID" value="OWM79421.1"/>
    <property type="molecule type" value="Genomic_DNA"/>
</dbReference>
<organism evidence="1 2">
    <name type="scientific">Punica granatum</name>
    <name type="common">Pomegranate</name>
    <dbReference type="NCBI Taxonomy" id="22663"/>
    <lineage>
        <taxon>Eukaryota</taxon>
        <taxon>Viridiplantae</taxon>
        <taxon>Streptophyta</taxon>
        <taxon>Embryophyta</taxon>
        <taxon>Tracheophyta</taxon>
        <taxon>Spermatophyta</taxon>
        <taxon>Magnoliopsida</taxon>
        <taxon>eudicotyledons</taxon>
        <taxon>Gunneridae</taxon>
        <taxon>Pentapetalae</taxon>
        <taxon>rosids</taxon>
        <taxon>malvids</taxon>
        <taxon>Myrtales</taxon>
        <taxon>Lythraceae</taxon>
        <taxon>Punica</taxon>
    </lineage>
</organism>
<reference evidence="2" key="1">
    <citation type="journal article" date="2017" name="Plant J.">
        <title>The pomegranate (Punica granatum L.) genome and the genomics of punicalagin biosynthesis.</title>
        <authorList>
            <person name="Qin G."/>
            <person name="Xu C."/>
            <person name="Ming R."/>
            <person name="Tang H."/>
            <person name="Guyot R."/>
            <person name="Kramer E.M."/>
            <person name="Hu Y."/>
            <person name="Yi X."/>
            <person name="Qi Y."/>
            <person name="Xu X."/>
            <person name="Gao Z."/>
            <person name="Pan H."/>
            <person name="Jian J."/>
            <person name="Tian Y."/>
            <person name="Yue Z."/>
            <person name="Xu Y."/>
        </authorList>
    </citation>
    <scope>NUCLEOTIDE SEQUENCE [LARGE SCALE GENOMIC DNA]</scope>
    <source>
        <strain evidence="2">cv. Dabenzi</strain>
    </source>
</reference>
<protein>
    <submittedName>
        <fullName evidence="1">Uncharacterized protein</fullName>
    </submittedName>
</protein>
<accession>A0A218X4J6</accession>
<gene>
    <name evidence="1" type="ORF">CDL15_Pgr022833</name>
</gene>
<sequence length="154" mass="17023">MLPSDLNDTKGLYQQTRVRSAGSLSTDYATIVPIKKWRFPIVRPPSPPPDESCPTLEFDEKRKENTSASQGSAVLNSLMIKLPVELSMNMSCLHNSGTNCIGWGFSKDGKYDVTSAYSALIGGVEQTANSDWTWHLENQNDSLGPYIHLVMLSK</sequence>
<name>A0A218X4J6_PUNGR</name>
<dbReference type="Proteomes" id="UP000197138">
    <property type="component" value="Unassembled WGS sequence"/>
</dbReference>